<keyword evidence="3" id="KW-0645">Protease</keyword>
<feature type="chain" id="PRO_5021900202" evidence="8">
    <location>
        <begin position="25"/>
        <end position="857"/>
    </location>
</feature>
<evidence type="ECO:0000313" key="11">
    <source>
        <dbReference type="Proteomes" id="UP000321583"/>
    </source>
</evidence>
<dbReference type="InterPro" id="IPR000834">
    <property type="entry name" value="Peptidase_M14"/>
</dbReference>
<proteinExistence type="inferred from homology"/>
<comment type="caution">
    <text evidence="10">The sequence shown here is derived from an EMBL/GenBank/DDBJ whole genome shotgun (WGS) entry which is preliminary data.</text>
</comment>
<dbReference type="GO" id="GO:0005615">
    <property type="term" value="C:extracellular space"/>
    <property type="evidence" value="ECO:0007669"/>
    <property type="project" value="TreeGrafter"/>
</dbReference>
<evidence type="ECO:0000256" key="4">
    <source>
        <dbReference type="ARBA" id="ARBA00022801"/>
    </source>
</evidence>
<dbReference type="SUPFAM" id="SSF52317">
    <property type="entry name" value="Class I glutamine amidotransferase-like"/>
    <property type="match status" value="1"/>
</dbReference>
<sequence>MSLLARGLSAVLLLSLSLLFPAHAQSAYFFPATPLDPDPAVPTPEQFLGYPVGSRYTRHDELVAYFEELARVSPRVKVERIGRTYEGRPLLLATITDPDNHANLESLRQAHNTLVDPSAPESAASGAPVVVWLAYSVHGAETSSAEAALLTAWFLAADRSEATRHWLREAVVLMDPAQNPDGRDRAANWHNAWGSNPPSPDPADREHVEPFPGGRFNHYLTDLNRDWLALAQADSVPKVEHFHRWYPNVQIDFHEMGKDSTYYFEPSPKSMESPLLPGSSYEANKVLARYHAQALDAIGSLYYSGENYDNFSPIYGSTYPDFHGGVGATVEQASSRGRVQETVNGPLEFRFTIRNHLNVGLATVRGAVEQKAFLFRLQKDFFRSALEQAGRYPVRDWVFGDRNDPTLSRRLLSLLLKHRIEVRELSRAVEVDGKRFEPGSAWVVPARQPAFRLAHAIFEFTPPVKGDVFYSGTSYAVAPAYGLRYAASRSALPAGARVQDVPAASGGVDGVASYAYALDLRDYGAYRLVGALLAQDIRLRAAFAPLALPSAQGGAEPRRGVVPVPGGGQPLAPAALHARIDELARSLGVRVQALASGKSEVGIDLGSDSVKPVRKPGIALVMGQGVSAPEIGAAWHAFDTALGYPTSKIEPAQLGELPLERYTTIVMASGNYAGLPDGVVAALKRWIAAGGSLVAYNSGARWAIDKGLAGAKLREAPPPRAERLDFGSQREVFALRRVSGNILSADVDLSHPLAFGLQDRRLLVNKETGLVFEASSNPYLTVVRIDDQPRVNGYLSEENLKRVAGSAFVQVVPVEKGNVVVFADDPAHRKYWHGTERLLLNAALFSNHLNPIRQRGE</sequence>
<evidence type="ECO:0000259" key="9">
    <source>
        <dbReference type="PROSITE" id="PS52035"/>
    </source>
</evidence>
<evidence type="ECO:0000256" key="7">
    <source>
        <dbReference type="PROSITE-ProRule" id="PRU01379"/>
    </source>
</evidence>
<dbReference type="SMART" id="SM00631">
    <property type="entry name" value="Zn_pept"/>
    <property type="match status" value="1"/>
</dbReference>
<dbReference type="OrthoDB" id="9758209at2"/>
<dbReference type="EMBL" id="VLJS01000043">
    <property type="protein sequence ID" value="TWH15400.1"/>
    <property type="molecule type" value="Genomic_DNA"/>
</dbReference>
<dbReference type="Pfam" id="PF00246">
    <property type="entry name" value="Peptidase_M14"/>
    <property type="match status" value="1"/>
</dbReference>
<dbReference type="CDD" id="cd03143">
    <property type="entry name" value="A4_beta-galactosidase_middle_domain"/>
    <property type="match status" value="1"/>
</dbReference>
<feature type="active site" description="Proton donor/acceptor" evidence="7">
    <location>
        <position position="331"/>
    </location>
</feature>
<accession>A0A562E0N1</accession>
<evidence type="ECO:0000313" key="10">
    <source>
        <dbReference type="EMBL" id="TWH15400.1"/>
    </source>
</evidence>
<keyword evidence="8" id="KW-0732">Signal</keyword>
<evidence type="ECO:0000256" key="6">
    <source>
        <dbReference type="ARBA" id="ARBA00023049"/>
    </source>
</evidence>
<evidence type="ECO:0000256" key="8">
    <source>
        <dbReference type="SAM" id="SignalP"/>
    </source>
</evidence>
<dbReference type="AlphaFoldDB" id="A0A562E0N1"/>
<comment type="similarity">
    <text evidence="2 7">Belongs to the peptidase M14 family.</text>
</comment>
<dbReference type="PROSITE" id="PS52035">
    <property type="entry name" value="PEPTIDASE_M14"/>
    <property type="match status" value="1"/>
</dbReference>
<keyword evidence="4" id="KW-0378">Hydrolase</keyword>
<evidence type="ECO:0000256" key="5">
    <source>
        <dbReference type="ARBA" id="ARBA00022833"/>
    </source>
</evidence>
<dbReference type="PANTHER" id="PTHR11705:SF143">
    <property type="entry name" value="SLL0236 PROTEIN"/>
    <property type="match status" value="1"/>
</dbReference>
<comment type="cofactor">
    <cofactor evidence="1">
        <name>Zn(2+)</name>
        <dbReference type="ChEBI" id="CHEBI:29105"/>
    </cofactor>
</comment>
<feature type="signal peptide" evidence="8">
    <location>
        <begin position="1"/>
        <end position="24"/>
    </location>
</feature>
<dbReference type="InterPro" id="IPR029062">
    <property type="entry name" value="Class_I_gatase-like"/>
</dbReference>
<evidence type="ECO:0000256" key="3">
    <source>
        <dbReference type="ARBA" id="ARBA00022670"/>
    </source>
</evidence>
<feature type="domain" description="Peptidase M14" evidence="9">
    <location>
        <begin position="55"/>
        <end position="357"/>
    </location>
</feature>
<organism evidence="10 11">
    <name type="scientific">Pseudoxanthomonas taiwanensis J19</name>
    <dbReference type="NCBI Taxonomy" id="935569"/>
    <lineage>
        <taxon>Bacteria</taxon>
        <taxon>Pseudomonadati</taxon>
        <taxon>Pseudomonadota</taxon>
        <taxon>Gammaproteobacteria</taxon>
        <taxon>Lysobacterales</taxon>
        <taxon>Lysobacteraceae</taxon>
        <taxon>Pseudoxanthomonas</taxon>
    </lineage>
</organism>
<dbReference type="RefSeq" id="WP_147208267.1">
    <property type="nucleotide sequence ID" value="NZ_VLJS01000043.1"/>
</dbReference>
<dbReference type="PANTHER" id="PTHR11705">
    <property type="entry name" value="PROTEASE FAMILY M14 CARBOXYPEPTIDASE A,B"/>
    <property type="match status" value="1"/>
</dbReference>
<keyword evidence="6" id="KW-0482">Metalloprotease</keyword>
<dbReference type="GO" id="GO:0008270">
    <property type="term" value="F:zinc ion binding"/>
    <property type="evidence" value="ECO:0007669"/>
    <property type="project" value="InterPro"/>
</dbReference>
<reference evidence="10 11" key="1">
    <citation type="submission" date="2019-07" db="EMBL/GenBank/DDBJ databases">
        <title>Genome sequencing of lignin-degrading bacterial isolates.</title>
        <authorList>
            <person name="Gladden J."/>
        </authorList>
    </citation>
    <scope>NUCLEOTIDE SEQUENCE [LARGE SCALE GENOMIC DNA]</scope>
    <source>
        <strain evidence="10 11">J19</strain>
    </source>
</reference>
<dbReference type="GO" id="GO:0006508">
    <property type="term" value="P:proteolysis"/>
    <property type="evidence" value="ECO:0007669"/>
    <property type="project" value="UniProtKB-KW"/>
</dbReference>
<evidence type="ECO:0000256" key="2">
    <source>
        <dbReference type="ARBA" id="ARBA00005988"/>
    </source>
</evidence>
<protein>
    <submittedName>
        <fullName evidence="10">Zinc carboxypeptidase</fullName>
    </submittedName>
</protein>
<dbReference type="Gene3D" id="3.40.630.10">
    <property type="entry name" value="Zn peptidases"/>
    <property type="match status" value="1"/>
</dbReference>
<dbReference type="Proteomes" id="UP000321583">
    <property type="component" value="Unassembled WGS sequence"/>
</dbReference>
<dbReference type="GO" id="GO:0004181">
    <property type="term" value="F:metallocarboxypeptidase activity"/>
    <property type="evidence" value="ECO:0007669"/>
    <property type="project" value="InterPro"/>
</dbReference>
<keyword evidence="5" id="KW-0862">Zinc</keyword>
<name>A0A562E0N1_9GAMM</name>
<keyword evidence="10" id="KW-0121">Carboxypeptidase</keyword>
<gene>
    <name evidence="10" type="ORF">L613_001600000180</name>
</gene>
<evidence type="ECO:0000256" key="1">
    <source>
        <dbReference type="ARBA" id="ARBA00001947"/>
    </source>
</evidence>
<keyword evidence="11" id="KW-1185">Reference proteome</keyword>
<dbReference type="SUPFAM" id="SSF53187">
    <property type="entry name" value="Zn-dependent exopeptidases"/>
    <property type="match status" value="1"/>
</dbReference>